<gene>
    <name evidence="2" type="ORF">LA374_00425</name>
</gene>
<sequence length="97" mass="10371">MAITQHEWMDIMAAQSFVADKQLFAKAAAVWGGVVGNCPGHLQINHLRHVKRDLDQALEILAAVSARVDDEMEAISQASNSLPPHLSNTTAAGLATP</sequence>
<proteinExistence type="predicted"/>
<keyword evidence="3" id="KW-1185">Reference proteome</keyword>
<organism evidence="2 3">
    <name type="scientific">Aeromonas schubertii</name>
    <dbReference type="NCBI Taxonomy" id="652"/>
    <lineage>
        <taxon>Bacteria</taxon>
        <taxon>Pseudomonadati</taxon>
        <taxon>Pseudomonadota</taxon>
        <taxon>Gammaproteobacteria</taxon>
        <taxon>Aeromonadales</taxon>
        <taxon>Aeromonadaceae</taxon>
        <taxon>Aeromonas</taxon>
    </lineage>
</organism>
<protein>
    <submittedName>
        <fullName evidence="2">Uncharacterized protein</fullName>
    </submittedName>
</protein>
<dbReference type="EMBL" id="JAIRBT010000001">
    <property type="protein sequence ID" value="MBZ6064683.1"/>
    <property type="molecule type" value="Genomic_DNA"/>
</dbReference>
<evidence type="ECO:0000313" key="2">
    <source>
        <dbReference type="EMBL" id="MBZ6064683.1"/>
    </source>
</evidence>
<feature type="region of interest" description="Disordered" evidence="1">
    <location>
        <begin position="76"/>
        <end position="97"/>
    </location>
</feature>
<accession>A0ABS7V6N3</accession>
<evidence type="ECO:0000256" key="1">
    <source>
        <dbReference type="SAM" id="MobiDB-lite"/>
    </source>
</evidence>
<reference evidence="2 3" key="1">
    <citation type="submission" date="2021-09" db="EMBL/GenBank/DDBJ databases">
        <title>Aeromonas schubertii isolated from Asian sea bass.</title>
        <authorList>
            <person name="Pinpimai K."/>
        </authorList>
    </citation>
    <scope>NUCLEOTIDE SEQUENCE [LARGE SCALE GENOMIC DNA]</scope>
    <source>
        <strain evidence="2 3">CHULA2021a</strain>
    </source>
</reference>
<dbReference type="RefSeq" id="WP_224161730.1">
    <property type="nucleotide sequence ID" value="NZ_JAIRBT010000001.1"/>
</dbReference>
<feature type="compositionally biased region" description="Polar residues" evidence="1">
    <location>
        <begin position="76"/>
        <end position="91"/>
    </location>
</feature>
<evidence type="ECO:0000313" key="3">
    <source>
        <dbReference type="Proteomes" id="UP000774958"/>
    </source>
</evidence>
<dbReference type="Proteomes" id="UP000774958">
    <property type="component" value="Unassembled WGS sequence"/>
</dbReference>
<comment type="caution">
    <text evidence="2">The sequence shown here is derived from an EMBL/GenBank/DDBJ whole genome shotgun (WGS) entry which is preliminary data.</text>
</comment>
<name>A0ABS7V6N3_9GAMM</name>